<reference evidence="7" key="2">
    <citation type="submission" date="2023-01" db="EMBL/GenBank/DDBJ databases">
        <title>Draft genome sequence of Sulfitobacter pacificus strain NBRC 109915.</title>
        <authorList>
            <person name="Sun Q."/>
            <person name="Mori K."/>
        </authorList>
    </citation>
    <scope>NUCLEOTIDE SEQUENCE</scope>
    <source>
        <strain evidence="7">NBRC 109915</strain>
    </source>
</reference>
<dbReference type="EMBL" id="BSNL01000004">
    <property type="protein sequence ID" value="GLQ28922.1"/>
    <property type="molecule type" value="Genomic_DNA"/>
</dbReference>
<feature type="signal peptide" evidence="5">
    <location>
        <begin position="1"/>
        <end position="22"/>
    </location>
</feature>
<feature type="domain" description="Solute-binding protein family 3/N-terminal" evidence="6">
    <location>
        <begin position="30"/>
        <end position="257"/>
    </location>
</feature>
<protein>
    <submittedName>
        <fullName evidence="7">ABC transporter substrate-binding protein</fullName>
    </submittedName>
</protein>
<feature type="chain" id="PRO_5046653734" evidence="5">
    <location>
        <begin position="23"/>
        <end position="269"/>
    </location>
</feature>
<dbReference type="CDD" id="cd01004">
    <property type="entry name" value="PBP2_MidA_like"/>
    <property type="match status" value="1"/>
</dbReference>
<evidence type="ECO:0000256" key="4">
    <source>
        <dbReference type="RuleBase" id="RU003744"/>
    </source>
</evidence>
<dbReference type="PANTHER" id="PTHR35936:SF19">
    <property type="entry name" value="AMINO-ACID-BINDING PROTEIN YXEM-RELATED"/>
    <property type="match status" value="1"/>
</dbReference>
<accession>A0ABQ5VP27</accession>
<keyword evidence="8" id="KW-1185">Reference proteome</keyword>
<comment type="subcellular location">
    <subcellularLocation>
        <location evidence="1">Cell envelope</location>
    </subcellularLocation>
</comment>
<evidence type="ECO:0000313" key="8">
    <source>
        <dbReference type="Proteomes" id="UP001161388"/>
    </source>
</evidence>
<proteinExistence type="inferred from homology"/>
<dbReference type="RefSeq" id="WP_284376004.1">
    <property type="nucleotide sequence ID" value="NZ_BSNL01000004.1"/>
</dbReference>
<evidence type="ECO:0000256" key="5">
    <source>
        <dbReference type="SAM" id="SignalP"/>
    </source>
</evidence>
<name>A0ABQ5VP27_9RHOB</name>
<keyword evidence="3 5" id="KW-0732">Signal</keyword>
<organism evidence="7 8">
    <name type="scientific">Sulfitobacter pacificus</name>
    <dbReference type="NCBI Taxonomy" id="1499314"/>
    <lineage>
        <taxon>Bacteria</taxon>
        <taxon>Pseudomonadati</taxon>
        <taxon>Pseudomonadota</taxon>
        <taxon>Alphaproteobacteria</taxon>
        <taxon>Rhodobacterales</taxon>
        <taxon>Roseobacteraceae</taxon>
        <taxon>Sulfitobacter</taxon>
    </lineage>
</organism>
<evidence type="ECO:0000256" key="1">
    <source>
        <dbReference type="ARBA" id="ARBA00004196"/>
    </source>
</evidence>
<evidence type="ECO:0000256" key="3">
    <source>
        <dbReference type="ARBA" id="ARBA00022729"/>
    </source>
</evidence>
<dbReference type="SMART" id="SM00062">
    <property type="entry name" value="PBPb"/>
    <property type="match status" value="1"/>
</dbReference>
<evidence type="ECO:0000259" key="6">
    <source>
        <dbReference type="SMART" id="SM00062"/>
    </source>
</evidence>
<comment type="similarity">
    <text evidence="2 4">Belongs to the bacterial solute-binding protein 3 family.</text>
</comment>
<dbReference type="Proteomes" id="UP001161388">
    <property type="component" value="Unassembled WGS sequence"/>
</dbReference>
<evidence type="ECO:0000313" key="7">
    <source>
        <dbReference type="EMBL" id="GLQ28922.1"/>
    </source>
</evidence>
<dbReference type="Gene3D" id="3.40.190.10">
    <property type="entry name" value="Periplasmic binding protein-like II"/>
    <property type="match status" value="2"/>
</dbReference>
<reference evidence="7" key="1">
    <citation type="journal article" date="2014" name="Int. J. Syst. Evol. Microbiol.">
        <title>Complete genome of a new Firmicutes species belonging to the dominant human colonic microbiota ('Ruminococcus bicirculans') reveals two chromosomes and a selective capacity to utilize plant glucans.</title>
        <authorList>
            <consortium name="NISC Comparative Sequencing Program"/>
            <person name="Wegmann U."/>
            <person name="Louis P."/>
            <person name="Goesmann A."/>
            <person name="Henrissat B."/>
            <person name="Duncan S.H."/>
            <person name="Flint H.J."/>
        </authorList>
    </citation>
    <scope>NUCLEOTIDE SEQUENCE</scope>
    <source>
        <strain evidence="7">NBRC 109915</strain>
    </source>
</reference>
<evidence type="ECO:0000256" key="2">
    <source>
        <dbReference type="ARBA" id="ARBA00010333"/>
    </source>
</evidence>
<comment type="caution">
    <text evidence="7">The sequence shown here is derived from an EMBL/GenBank/DDBJ whole genome shotgun (WGS) entry which is preliminary data.</text>
</comment>
<dbReference type="SUPFAM" id="SSF53850">
    <property type="entry name" value="Periplasmic binding protein-like II"/>
    <property type="match status" value="1"/>
</dbReference>
<dbReference type="PANTHER" id="PTHR35936">
    <property type="entry name" value="MEMBRANE-BOUND LYTIC MUREIN TRANSGLYCOSYLASE F"/>
    <property type="match status" value="1"/>
</dbReference>
<dbReference type="InterPro" id="IPR001638">
    <property type="entry name" value="Solute-binding_3/MltF_N"/>
</dbReference>
<dbReference type="Pfam" id="PF00497">
    <property type="entry name" value="SBP_bac_3"/>
    <property type="match status" value="1"/>
</dbReference>
<sequence length="269" mass="28579">MTHVIKKGVIGALLLSATQVAAQGTLEDGTIQVGTDLTYPPYNYFNDGGEPAGFDVEFMSAIAKKAGIEAEFLDTRFENLILGVNGSQFDVIASTLYVKPERAEVIDYIPYMKTGVSIAVAADSGNSYSSPEDLCGAVVGSIKGAAWLEEFAAMNEGVCADKPIDSREFPTSPEVTQALLSGAIQAQVEDSAVLGNAVNALDGRITVSSEEQFYSVIVGLGVRRDNTALADSIRAAISEMDVDGSYQALLDKYHVDRPTEAEFMQAVGQ</sequence>
<dbReference type="PROSITE" id="PS01039">
    <property type="entry name" value="SBP_BACTERIAL_3"/>
    <property type="match status" value="1"/>
</dbReference>
<dbReference type="InterPro" id="IPR018313">
    <property type="entry name" value="SBP_3_CS"/>
</dbReference>
<gene>
    <name evidence="7" type="ORF">GCM10007927_37250</name>
</gene>